<evidence type="ECO:0000256" key="3">
    <source>
        <dbReference type="SAM" id="SignalP"/>
    </source>
</evidence>
<protein>
    <recommendedName>
        <fullName evidence="4">G-patch domain-containing protein</fullName>
    </recommendedName>
</protein>
<name>A0AA36J847_9DINO</name>
<dbReference type="GO" id="GO:0003676">
    <property type="term" value="F:nucleic acid binding"/>
    <property type="evidence" value="ECO:0007669"/>
    <property type="project" value="InterPro"/>
</dbReference>
<gene>
    <name evidence="5" type="ORF">EVOR1521_LOCUS23724</name>
</gene>
<feature type="region of interest" description="Disordered" evidence="2">
    <location>
        <begin position="371"/>
        <end position="397"/>
    </location>
</feature>
<organism evidence="5 6">
    <name type="scientific">Effrenium voratum</name>
    <dbReference type="NCBI Taxonomy" id="2562239"/>
    <lineage>
        <taxon>Eukaryota</taxon>
        <taxon>Sar</taxon>
        <taxon>Alveolata</taxon>
        <taxon>Dinophyceae</taxon>
        <taxon>Suessiales</taxon>
        <taxon>Symbiodiniaceae</taxon>
        <taxon>Effrenium</taxon>
    </lineage>
</organism>
<feature type="coiled-coil region" evidence="1">
    <location>
        <begin position="905"/>
        <end position="968"/>
    </location>
</feature>
<sequence length="1400" mass="151676">MALKLLAALGIWASPNECLTAATAPTRPQARQILPPGATQAKAQMELGREVWLARLPVFHTWPVFWTARTEVVPASAVHWPDETWAQLSPAVRDILEGSLAGERRQALHADLLPLTSGPAGPGVALDIEGATEKEVRAARTCLQFAKRQLPQSAIGVQDAIARKMQQWYMESVKSGVVPATAQQVVTLSQWAMETNNCSVITHVLAGDAKPKLLPIAEVHRHSEALASVEKLSQVKLPYVSMLYTASSPQDAPKWEAFWQRCGLRSSFSFVANVLELQSSDHAWLPNRQVPARRTSKKEGELPYGLGKLPHTALRVVDVMFSQDWSQVIARISQAQPPEDQEQEEQWRQDARAFARLVSKMHVDIDSTAATTMSEVPAAEPPKLSGGSKSLSEKSPPSHRCVYFMPPGQPGEKRLPLYPAHWLRLLNASRWVPAKEVGGASKRGWFKPCEVLLKADPARPGLPVADLPADLSRSLEALKNLFAWGTVAPEPPVERLAQVGAAALRQAGCEPPGPLWRAVANAQRLGTLTPAQRGTLKRLGRLPVFPAPAGLLDGADRLTADRLVVLQAGGSQEELEEVKALVDAKWLVDVRSDWPLRDVVEDVLPLVEVPTRPSKACMKALVCWCCSAEPETLSEELRTALTHALASIAAEAKKKGLPPPQAMKQLMPQLKLFCKEGPGLGKGRFPSRWLSAYAPGPGGVLPVLNDDATKAAMLTPAQGLQLLGFLDHPQSRFPSAARLQAKDRQVTEALGIMRLSDPAIKLQTRITGEAMVVPGSADRISIVLKLLWRSAGKELPADHVKVRLRKCAAIARELSLGNEEGKATCMEAFAMWGEADPEDTSSCDLLVAGDVDDYAAEVEELFEARYDTIFRAFETRPAKVLRLLRHLEIDKDFDKFLGRDFAGVLEQQELEKRKAEAKARLNEAAEAQRVARATQLQEQLAAKQATQLQVFEQQRLEERRRLADQKAEAEAFLEATKAAKAQADAEALKAAQAKAKPVPAPTGPTAPAAPVPAEPPGLKPVIPPRILPVGSLSRACLQEATGPTPTAAVPAVEKRSGIYPLPNMVKVGSVPPAGDQAGNKSAEEEPKIEAEGERAAKRQRLAEDEAEGRAAGDGGVQKMEENANGSSSSSLSTLQQELDKLRRENEALRTRAGHTATMFPVLGHGGEKEEEDQKEQDTVVTKGQIKRMKLEAKEVLYRPISEGFGYKMLQKFGWKEGEGLGKQEKGLATPLWVDPREGRSGLFSAQSGESRPPKPPEAEEDWFNPKPLSANPLRFVGEGEASGPRGEKSPEGELGGPGRIGPLGVLGFVPAQSAGAPQMVRAGMMPRPRSSVAPALIGLLSDQRWAGGGGATMLGELLAEALDSAAAERFLRLAEERLGSWGRIGMQIGFTSRGSPRTHE</sequence>
<feature type="chain" id="PRO_5041320837" description="G-patch domain-containing protein" evidence="3">
    <location>
        <begin position="19"/>
        <end position="1400"/>
    </location>
</feature>
<evidence type="ECO:0000313" key="6">
    <source>
        <dbReference type="Proteomes" id="UP001178507"/>
    </source>
</evidence>
<feature type="compositionally biased region" description="Basic and acidic residues" evidence="2">
    <location>
        <begin position="1137"/>
        <end position="1149"/>
    </location>
</feature>
<reference evidence="5" key="1">
    <citation type="submission" date="2023-08" db="EMBL/GenBank/DDBJ databases">
        <authorList>
            <person name="Chen Y."/>
            <person name="Shah S."/>
            <person name="Dougan E. K."/>
            <person name="Thang M."/>
            <person name="Chan C."/>
        </authorList>
    </citation>
    <scope>NUCLEOTIDE SEQUENCE</scope>
</reference>
<dbReference type="EMBL" id="CAUJNA010003370">
    <property type="protein sequence ID" value="CAJ1400380.1"/>
    <property type="molecule type" value="Genomic_DNA"/>
</dbReference>
<proteinExistence type="predicted"/>
<feature type="region of interest" description="Disordered" evidence="2">
    <location>
        <begin position="1228"/>
        <end position="1298"/>
    </location>
</feature>
<evidence type="ECO:0000256" key="1">
    <source>
        <dbReference type="SAM" id="Coils"/>
    </source>
</evidence>
<feature type="compositionally biased region" description="Basic and acidic residues" evidence="2">
    <location>
        <begin position="1081"/>
        <end position="1110"/>
    </location>
</feature>
<evidence type="ECO:0000313" key="5">
    <source>
        <dbReference type="EMBL" id="CAJ1400380.1"/>
    </source>
</evidence>
<dbReference type="Pfam" id="PF01585">
    <property type="entry name" value="G-patch"/>
    <property type="match status" value="1"/>
</dbReference>
<accession>A0AA36J847</accession>
<feature type="region of interest" description="Disordered" evidence="2">
    <location>
        <begin position="1069"/>
        <end position="1180"/>
    </location>
</feature>
<keyword evidence="1" id="KW-0175">Coiled coil</keyword>
<comment type="caution">
    <text evidence="5">The sequence shown here is derived from an EMBL/GenBank/DDBJ whole genome shotgun (WGS) entry which is preliminary data.</text>
</comment>
<evidence type="ECO:0000256" key="2">
    <source>
        <dbReference type="SAM" id="MobiDB-lite"/>
    </source>
</evidence>
<feature type="signal peptide" evidence="3">
    <location>
        <begin position="1"/>
        <end position="18"/>
    </location>
</feature>
<feature type="domain" description="G-patch" evidence="4">
    <location>
        <begin position="1201"/>
        <end position="1247"/>
    </location>
</feature>
<feature type="compositionally biased region" description="Low complexity" evidence="2">
    <location>
        <begin position="381"/>
        <end position="395"/>
    </location>
</feature>
<dbReference type="Proteomes" id="UP001178507">
    <property type="component" value="Unassembled WGS sequence"/>
</dbReference>
<evidence type="ECO:0000259" key="4">
    <source>
        <dbReference type="PROSITE" id="PS50174"/>
    </source>
</evidence>
<dbReference type="PROSITE" id="PS50174">
    <property type="entry name" value="G_PATCH"/>
    <property type="match status" value="1"/>
</dbReference>
<dbReference type="SMART" id="SM00443">
    <property type="entry name" value="G_patch"/>
    <property type="match status" value="1"/>
</dbReference>
<dbReference type="InterPro" id="IPR000467">
    <property type="entry name" value="G_patch_dom"/>
</dbReference>
<keyword evidence="6" id="KW-1185">Reference proteome</keyword>
<keyword evidence="3" id="KW-0732">Signal</keyword>